<dbReference type="OrthoDB" id="9798629at2"/>
<keyword evidence="10" id="KW-0653">Protein transport</keyword>
<accession>A0A177E5B1</accession>
<keyword evidence="4" id="KW-0997">Cell inner membrane</keyword>
<dbReference type="AlphaFoldDB" id="A0A177E5B1"/>
<comment type="caution">
    <text evidence="12">The sequence shown here is derived from an EMBL/GenBank/DDBJ whole genome shotgun (WGS) entry which is preliminary data.</text>
</comment>
<evidence type="ECO:0000256" key="3">
    <source>
        <dbReference type="ARBA" id="ARBA00022475"/>
    </source>
</evidence>
<keyword evidence="5" id="KW-0132">Cell division</keyword>
<dbReference type="NCBIfam" id="TIGR02801">
    <property type="entry name" value="tolR"/>
    <property type="match status" value="1"/>
</dbReference>
<dbReference type="GO" id="GO:0015031">
    <property type="term" value="P:protein transport"/>
    <property type="evidence" value="ECO:0007669"/>
    <property type="project" value="UniProtKB-KW"/>
</dbReference>
<evidence type="ECO:0000256" key="8">
    <source>
        <dbReference type="ARBA" id="ARBA00023136"/>
    </source>
</evidence>
<evidence type="ECO:0000256" key="7">
    <source>
        <dbReference type="ARBA" id="ARBA00022989"/>
    </source>
</evidence>
<dbReference type="GO" id="GO:0005886">
    <property type="term" value="C:plasma membrane"/>
    <property type="evidence" value="ECO:0007669"/>
    <property type="project" value="UniProtKB-SubCell"/>
</dbReference>
<protein>
    <submittedName>
        <fullName evidence="12">Protein TolR</fullName>
    </submittedName>
</protein>
<proteinExistence type="inferred from homology"/>
<comment type="similarity">
    <text evidence="2 10">Belongs to the ExbD/TolR family.</text>
</comment>
<organism evidence="12 13">
    <name type="scientific">Thermodesulfatator autotrophicus</name>
    <dbReference type="NCBI Taxonomy" id="1795632"/>
    <lineage>
        <taxon>Bacteria</taxon>
        <taxon>Pseudomonadati</taxon>
        <taxon>Thermodesulfobacteriota</taxon>
        <taxon>Thermodesulfobacteria</taxon>
        <taxon>Thermodesulfobacteriales</taxon>
        <taxon>Thermodesulfatatoraceae</taxon>
        <taxon>Thermodesulfatator</taxon>
    </lineage>
</organism>
<dbReference type="Proteomes" id="UP000076964">
    <property type="component" value="Unassembled WGS sequence"/>
</dbReference>
<keyword evidence="10" id="KW-0813">Transport</keyword>
<reference evidence="12 13" key="1">
    <citation type="submission" date="2016-02" db="EMBL/GenBank/DDBJ databases">
        <title>Draft genome sequence of Thermodesulfatator sp. S606.</title>
        <authorList>
            <person name="Lai Q."/>
            <person name="Cao J."/>
            <person name="Dupont S."/>
            <person name="Shao Z."/>
            <person name="Jebbar M."/>
            <person name="Alain K."/>
        </authorList>
    </citation>
    <scope>NUCLEOTIDE SEQUENCE [LARGE SCALE GENOMIC DNA]</scope>
    <source>
        <strain evidence="12 13">S606</strain>
    </source>
</reference>
<gene>
    <name evidence="12" type="ORF">TH606_09420</name>
</gene>
<name>A0A177E5B1_9BACT</name>
<keyword evidence="7 11" id="KW-1133">Transmembrane helix</keyword>
<evidence type="ECO:0000313" key="13">
    <source>
        <dbReference type="Proteomes" id="UP000076964"/>
    </source>
</evidence>
<dbReference type="RefSeq" id="WP_068543263.1">
    <property type="nucleotide sequence ID" value="NZ_LSFI01000047.1"/>
</dbReference>
<dbReference type="STRING" id="1795632.TH606_09420"/>
<keyword evidence="9" id="KW-0131">Cell cycle</keyword>
<evidence type="ECO:0000256" key="9">
    <source>
        <dbReference type="ARBA" id="ARBA00023306"/>
    </source>
</evidence>
<feature type="transmembrane region" description="Helical" evidence="11">
    <location>
        <begin position="12"/>
        <end position="35"/>
    </location>
</feature>
<dbReference type="PANTHER" id="PTHR30558:SF7">
    <property type="entry name" value="TOL-PAL SYSTEM PROTEIN TOLR"/>
    <property type="match status" value="1"/>
</dbReference>
<keyword evidence="3" id="KW-1003">Cell membrane</keyword>
<keyword evidence="6 10" id="KW-0812">Transmembrane</keyword>
<dbReference type="InterPro" id="IPR014168">
    <property type="entry name" value="Tol-Pal_TolR"/>
</dbReference>
<evidence type="ECO:0000256" key="4">
    <source>
        <dbReference type="ARBA" id="ARBA00022519"/>
    </source>
</evidence>
<comment type="subcellular location">
    <subcellularLocation>
        <location evidence="1">Cell membrane</location>
        <topology evidence="1">Single-pass membrane protein</topology>
    </subcellularLocation>
    <subcellularLocation>
        <location evidence="10">Cell membrane</location>
        <topology evidence="10">Single-pass type II membrane protein</topology>
    </subcellularLocation>
</comment>
<keyword evidence="13" id="KW-1185">Reference proteome</keyword>
<evidence type="ECO:0000256" key="6">
    <source>
        <dbReference type="ARBA" id="ARBA00022692"/>
    </source>
</evidence>
<dbReference type="Pfam" id="PF02472">
    <property type="entry name" value="ExbD"/>
    <property type="match status" value="1"/>
</dbReference>
<evidence type="ECO:0000256" key="2">
    <source>
        <dbReference type="ARBA" id="ARBA00005811"/>
    </source>
</evidence>
<dbReference type="Gene3D" id="3.30.420.270">
    <property type="match status" value="1"/>
</dbReference>
<dbReference type="InterPro" id="IPR003400">
    <property type="entry name" value="ExbD"/>
</dbReference>
<keyword evidence="8 11" id="KW-0472">Membrane</keyword>
<dbReference type="EMBL" id="LSFI01000047">
    <property type="protein sequence ID" value="OAG26958.1"/>
    <property type="molecule type" value="Genomic_DNA"/>
</dbReference>
<evidence type="ECO:0000256" key="5">
    <source>
        <dbReference type="ARBA" id="ARBA00022618"/>
    </source>
</evidence>
<evidence type="ECO:0000313" key="12">
    <source>
        <dbReference type="EMBL" id="OAG26958.1"/>
    </source>
</evidence>
<sequence>MKNKKNGLMADINVTPLVDVMLVLLIIFMITAPLLSTGLEVDLPKTKAGEVEQKEKTLLIVINEKGEIFVNDKKIGVEKLSHFLTQARKAKLTKDVNIKADRRCPYGLVAKVLAEVKKAGFESVGLITRPEET</sequence>
<evidence type="ECO:0000256" key="11">
    <source>
        <dbReference type="SAM" id="Phobius"/>
    </source>
</evidence>
<dbReference type="GO" id="GO:0051301">
    <property type="term" value="P:cell division"/>
    <property type="evidence" value="ECO:0007669"/>
    <property type="project" value="UniProtKB-KW"/>
</dbReference>
<evidence type="ECO:0000256" key="1">
    <source>
        <dbReference type="ARBA" id="ARBA00004162"/>
    </source>
</evidence>
<dbReference type="PANTHER" id="PTHR30558">
    <property type="entry name" value="EXBD MEMBRANE COMPONENT OF PMF-DRIVEN MACROMOLECULE IMPORT SYSTEM"/>
    <property type="match status" value="1"/>
</dbReference>
<dbReference type="GO" id="GO:0022857">
    <property type="term" value="F:transmembrane transporter activity"/>
    <property type="evidence" value="ECO:0007669"/>
    <property type="project" value="InterPro"/>
</dbReference>
<evidence type="ECO:0000256" key="10">
    <source>
        <dbReference type="RuleBase" id="RU003879"/>
    </source>
</evidence>